<evidence type="ECO:0000313" key="3">
    <source>
        <dbReference type="EMBL" id="KAJ2905017.1"/>
    </source>
</evidence>
<gene>
    <name evidence="3" type="ORF">MKZ38_006673</name>
</gene>
<dbReference type="EMBL" id="JAKWBI020000040">
    <property type="protein sequence ID" value="KAJ2905017.1"/>
    <property type="molecule type" value="Genomic_DNA"/>
</dbReference>
<sequence>MMRPPMSTRLFIITTSLIWLTTMTVNAQEEDPVNEEDISQIVNAHTRSGNETGLNSIRAPGWVNGPNYRGMASLLWSCIFTLFASIYASLRLNVPRMNVSSGIRSSSKVLTALLALVFPEIMLSFAVEQFYRAYWLREALNELLEKSDSERKSRPYTLTFCFFVDMGGIYLRGENLSRVALLSSLGAAEMARRRNFIDIGSPWISFTSRTTYFTGPLITLQVLWMILNCAVRAGKGLDISLLEVYTLVGILVAIALSLFWHYKPDGPFVPHNLLAEGVNQEITATELMTELQQTSSLVAAPKNRPSGSGKQYKYPPPDSPLLTKPWLLSKNRLSCTRVTTLLMLAQSGLYLVAWNYPFLTRAEEILWKTASFYLIGVWILVGSLCKNDEWWGRMNSIVGFISRGKMGVENILDNVCLALGMILLVLWISAKTILFVVALTSLRQLSVGTFVMPSWLAMVPHI</sequence>
<keyword evidence="1" id="KW-0472">Membrane</keyword>
<dbReference type="PANTHER" id="PTHR35043">
    <property type="entry name" value="TRANSCRIPTION FACTOR DOMAIN-CONTAINING PROTEIN"/>
    <property type="match status" value="1"/>
</dbReference>
<dbReference type="AlphaFoldDB" id="A0AAD5RWG1"/>
<feature type="transmembrane region" description="Helical" evidence="1">
    <location>
        <begin position="239"/>
        <end position="260"/>
    </location>
</feature>
<evidence type="ECO:0000256" key="1">
    <source>
        <dbReference type="SAM" id="Phobius"/>
    </source>
</evidence>
<evidence type="ECO:0000256" key="2">
    <source>
        <dbReference type="SAM" id="SignalP"/>
    </source>
</evidence>
<proteinExistence type="predicted"/>
<dbReference type="Proteomes" id="UP001201980">
    <property type="component" value="Unassembled WGS sequence"/>
</dbReference>
<organism evidence="3 4">
    <name type="scientific">Zalerion maritima</name>
    <dbReference type="NCBI Taxonomy" id="339359"/>
    <lineage>
        <taxon>Eukaryota</taxon>
        <taxon>Fungi</taxon>
        <taxon>Dikarya</taxon>
        <taxon>Ascomycota</taxon>
        <taxon>Pezizomycotina</taxon>
        <taxon>Sordariomycetes</taxon>
        <taxon>Lulworthiomycetidae</taxon>
        <taxon>Lulworthiales</taxon>
        <taxon>Lulworthiaceae</taxon>
        <taxon>Zalerion</taxon>
    </lineage>
</organism>
<keyword evidence="1" id="KW-1133">Transmembrane helix</keyword>
<feature type="transmembrane region" description="Helical" evidence="1">
    <location>
        <begin position="365"/>
        <end position="385"/>
    </location>
</feature>
<feature type="chain" id="PRO_5042000455" evidence="2">
    <location>
        <begin position="28"/>
        <end position="462"/>
    </location>
</feature>
<protein>
    <submittedName>
        <fullName evidence="3">Uncharacterized protein</fullName>
    </submittedName>
</protein>
<name>A0AAD5RWG1_9PEZI</name>
<feature type="transmembrane region" description="Helical" evidence="1">
    <location>
        <begin position="70"/>
        <end position="90"/>
    </location>
</feature>
<feature type="transmembrane region" description="Helical" evidence="1">
    <location>
        <begin position="110"/>
        <end position="134"/>
    </location>
</feature>
<comment type="caution">
    <text evidence="3">The sequence shown here is derived from an EMBL/GenBank/DDBJ whole genome shotgun (WGS) entry which is preliminary data.</text>
</comment>
<keyword evidence="2" id="KW-0732">Signal</keyword>
<evidence type="ECO:0000313" key="4">
    <source>
        <dbReference type="Proteomes" id="UP001201980"/>
    </source>
</evidence>
<dbReference type="PANTHER" id="PTHR35043:SF7">
    <property type="entry name" value="TRANSCRIPTION FACTOR DOMAIN-CONTAINING PROTEIN"/>
    <property type="match status" value="1"/>
</dbReference>
<feature type="signal peptide" evidence="2">
    <location>
        <begin position="1"/>
        <end position="27"/>
    </location>
</feature>
<feature type="transmembrane region" description="Helical" evidence="1">
    <location>
        <begin position="411"/>
        <end position="428"/>
    </location>
</feature>
<keyword evidence="4" id="KW-1185">Reference proteome</keyword>
<accession>A0AAD5RWG1</accession>
<feature type="transmembrane region" description="Helical" evidence="1">
    <location>
        <begin position="338"/>
        <end position="359"/>
    </location>
</feature>
<keyword evidence="1" id="KW-0812">Transmembrane</keyword>
<reference evidence="3" key="1">
    <citation type="submission" date="2022-07" db="EMBL/GenBank/DDBJ databases">
        <title>Draft genome sequence of Zalerion maritima ATCC 34329, a (micro)plastics degrading marine fungus.</title>
        <authorList>
            <person name="Paco A."/>
            <person name="Goncalves M.F.M."/>
            <person name="Rocha-Santos T.A.P."/>
            <person name="Alves A."/>
        </authorList>
    </citation>
    <scope>NUCLEOTIDE SEQUENCE</scope>
    <source>
        <strain evidence="3">ATCC 34329</strain>
    </source>
</reference>